<proteinExistence type="predicted"/>
<accession>A0ABY4PM10</accession>
<dbReference type="Proteomes" id="UP000829992">
    <property type="component" value="Chromosome"/>
</dbReference>
<gene>
    <name evidence="1" type="ORF">M4V62_04670</name>
</gene>
<organism evidence="1 2">
    <name type="scientific">Streptomyces durmitorensis</name>
    <dbReference type="NCBI Taxonomy" id="319947"/>
    <lineage>
        <taxon>Bacteria</taxon>
        <taxon>Bacillati</taxon>
        <taxon>Actinomycetota</taxon>
        <taxon>Actinomycetes</taxon>
        <taxon>Kitasatosporales</taxon>
        <taxon>Streptomycetaceae</taxon>
        <taxon>Streptomyces</taxon>
    </lineage>
</organism>
<dbReference type="RefSeq" id="WP_249585938.1">
    <property type="nucleotide sequence ID" value="NZ_BAAAQL010000002.1"/>
</dbReference>
<evidence type="ECO:0000313" key="2">
    <source>
        <dbReference type="Proteomes" id="UP000829992"/>
    </source>
</evidence>
<dbReference type="EMBL" id="CP097289">
    <property type="protein sequence ID" value="UQT54442.1"/>
    <property type="molecule type" value="Genomic_DNA"/>
</dbReference>
<sequence>MSDRLSPQREAVAVDPAKSFHGASREELVRLVREECARADANGQRADRLETRLGEVRAERDEALAETSRLSGLLGARDAELEPLRERAAAAGEYYRTIGVQGEEIAQLRVERGELKQRVARAIYALKSPAPSGSEHYRSGWDDGLEASIDAARTALDEAGGPR</sequence>
<keyword evidence="2" id="KW-1185">Reference proteome</keyword>
<evidence type="ECO:0000313" key="1">
    <source>
        <dbReference type="EMBL" id="UQT54442.1"/>
    </source>
</evidence>
<protein>
    <submittedName>
        <fullName evidence="1">Uncharacterized protein</fullName>
    </submittedName>
</protein>
<name>A0ABY4PM10_9ACTN</name>
<reference evidence="1 2" key="1">
    <citation type="submission" date="2022-05" db="EMBL/GenBank/DDBJ databases">
        <authorList>
            <person name="Zhou X."/>
            <person name="Li K."/>
            <person name="Man Y."/>
        </authorList>
    </citation>
    <scope>NUCLEOTIDE SEQUENCE [LARGE SCALE GENOMIC DNA]</scope>
    <source>
        <strain evidence="1 2">MS405</strain>
    </source>
</reference>